<evidence type="ECO:0000313" key="2">
    <source>
        <dbReference type="EMBL" id="EDY21523.1"/>
    </source>
</evidence>
<comment type="caution">
    <text evidence="2">The sequence shown here is derived from an EMBL/GenBank/DDBJ whole genome shotgun (WGS) entry which is preliminary data.</text>
</comment>
<keyword evidence="1" id="KW-1133">Transmembrane helix</keyword>
<dbReference type="Pfam" id="PF10997">
    <property type="entry name" value="Amj"/>
    <property type="match status" value="1"/>
</dbReference>
<sequence>MDTNLAIICGLTFVIHLIGTLAYAARIAGVRTGHIATALTLFNLLILVSRTSNSFQAPFLAKRIETNLSAAHTPLLADFQWILGSAAAATACGALLVPTAQRALSRAVVLLQTHRSLFRLLLHGVHPQRLLLMRRYVAIPAPTNLRSLTTRGGLSWGFLGLNTFAVALWTVGVFASLYAGALEPSLRVTCSNLSSIINGAATIVMFLLLDPQLSLLTDDVVHHRTSQNTFRSAVASLVGARLVGVVLAQFLLFPSALLIASVARHI</sequence>
<dbReference type="AlphaFoldDB" id="B4CVT1"/>
<comment type="subcellular location">
    <subcellularLocation>
        <location evidence="1">Cell membrane</location>
        <topology evidence="1">Multi-pass membrane protein</topology>
    </subcellularLocation>
</comment>
<dbReference type="HAMAP" id="MF_02077">
    <property type="entry name" value="Amj_flippase"/>
    <property type="match status" value="1"/>
</dbReference>
<protein>
    <recommendedName>
        <fullName evidence="1">Lipid II flippase Amj</fullName>
    </recommendedName>
</protein>
<organism evidence="2 3">
    <name type="scientific">Chthoniobacter flavus Ellin428</name>
    <dbReference type="NCBI Taxonomy" id="497964"/>
    <lineage>
        <taxon>Bacteria</taxon>
        <taxon>Pseudomonadati</taxon>
        <taxon>Verrucomicrobiota</taxon>
        <taxon>Spartobacteria</taxon>
        <taxon>Chthoniobacterales</taxon>
        <taxon>Chthoniobacteraceae</taxon>
        <taxon>Chthoniobacter</taxon>
    </lineage>
</organism>
<comment type="pathway">
    <text evidence="1">Cell wall biogenesis; peptidoglycan biosynthesis.</text>
</comment>
<keyword evidence="1" id="KW-0961">Cell wall biogenesis/degradation</keyword>
<dbReference type="GO" id="GO:0005886">
    <property type="term" value="C:plasma membrane"/>
    <property type="evidence" value="ECO:0007669"/>
    <property type="project" value="UniProtKB-SubCell"/>
</dbReference>
<dbReference type="InParanoid" id="B4CVT1"/>
<dbReference type="GO" id="GO:0071555">
    <property type="term" value="P:cell wall organization"/>
    <property type="evidence" value="ECO:0007669"/>
    <property type="project" value="UniProtKB-KW"/>
</dbReference>
<keyword evidence="1" id="KW-0133">Cell shape</keyword>
<dbReference type="UniPathway" id="UPA00219"/>
<keyword evidence="1" id="KW-0573">Peptidoglycan synthesis</keyword>
<gene>
    <name evidence="1" type="primary">amj</name>
    <name evidence="2" type="ORF">CfE428DRAFT_0768</name>
</gene>
<feature type="transmembrane region" description="Helical" evidence="1">
    <location>
        <begin position="154"/>
        <end position="178"/>
    </location>
</feature>
<dbReference type="GO" id="GO:0009252">
    <property type="term" value="P:peptidoglycan biosynthetic process"/>
    <property type="evidence" value="ECO:0007669"/>
    <property type="project" value="UniProtKB-UniRule"/>
</dbReference>
<keyword evidence="1" id="KW-0472">Membrane</keyword>
<dbReference type="eggNOG" id="ENOG502ZBN3">
    <property type="taxonomic scope" value="Bacteria"/>
</dbReference>
<dbReference type="RefSeq" id="WP_006978095.1">
    <property type="nucleotide sequence ID" value="NZ_ABVL01000002.1"/>
</dbReference>
<keyword evidence="1" id="KW-0813">Transport</keyword>
<comment type="similarity">
    <text evidence="1">Belongs to the Amj family.</text>
</comment>
<dbReference type="GO" id="GO:0008360">
    <property type="term" value="P:regulation of cell shape"/>
    <property type="evidence" value="ECO:0007669"/>
    <property type="project" value="UniProtKB-KW"/>
</dbReference>
<keyword evidence="1" id="KW-0812">Transmembrane</keyword>
<comment type="caution">
    <text evidence="1">Lacks conserved residue(s) required for the propagation of feature annotation.</text>
</comment>
<name>B4CVT1_9BACT</name>
<dbReference type="InterPro" id="IPR021260">
    <property type="entry name" value="Amj"/>
</dbReference>
<comment type="function">
    <text evidence="1">Involved in peptidoglycan biosynthesis. Transports lipid-linked peptidoglycan precursors from the inner to the outer leaflet of the cytoplasmic membrane.</text>
</comment>
<proteinExistence type="inferred from homology"/>
<dbReference type="EMBL" id="ABVL01000002">
    <property type="protein sequence ID" value="EDY21523.1"/>
    <property type="molecule type" value="Genomic_DNA"/>
</dbReference>
<dbReference type="STRING" id="497964.CfE428DRAFT_0768"/>
<dbReference type="GO" id="GO:0015648">
    <property type="term" value="F:lipid-linked peptidoglycan transporter activity"/>
    <property type="evidence" value="ECO:0007669"/>
    <property type="project" value="UniProtKB-UniRule"/>
</dbReference>
<accession>B4CVT1</accession>
<feature type="transmembrane region" description="Helical" evidence="1">
    <location>
        <begin position="190"/>
        <end position="209"/>
    </location>
</feature>
<feature type="transmembrane region" description="Helical" evidence="1">
    <location>
        <begin position="34"/>
        <end position="55"/>
    </location>
</feature>
<feature type="transmembrane region" description="Helical" evidence="1">
    <location>
        <begin position="242"/>
        <end position="263"/>
    </location>
</feature>
<keyword evidence="1" id="KW-1003">Cell membrane</keyword>
<keyword evidence="3" id="KW-1185">Reference proteome</keyword>
<reference evidence="2 3" key="1">
    <citation type="journal article" date="2011" name="J. Bacteriol.">
        <title>Genome sequence of Chthoniobacter flavus Ellin428, an aerobic heterotrophic soil bacterium.</title>
        <authorList>
            <person name="Kant R."/>
            <person name="van Passel M.W."/>
            <person name="Palva A."/>
            <person name="Lucas S."/>
            <person name="Lapidus A."/>
            <person name="Glavina Del Rio T."/>
            <person name="Dalin E."/>
            <person name="Tice H."/>
            <person name="Bruce D."/>
            <person name="Goodwin L."/>
            <person name="Pitluck S."/>
            <person name="Larimer F.W."/>
            <person name="Land M.L."/>
            <person name="Hauser L."/>
            <person name="Sangwan P."/>
            <person name="de Vos W.M."/>
            <person name="Janssen P.H."/>
            <person name="Smidt H."/>
        </authorList>
    </citation>
    <scope>NUCLEOTIDE SEQUENCE [LARGE SCALE GENOMIC DNA]</scope>
    <source>
        <strain evidence="2 3">Ellin428</strain>
    </source>
</reference>
<dbReference type="Proteomes" id="UP000005824">
    <property type="component" value="Unassembled WGS sequence"/>
</dbReference>
<evidence type="ECO:0000313" key="3">
    <source>
        <dbReference type="Proteomes" id="UP000005824"/>
    </source>
</evidence>
<evidence type="ECO:0000256" key="1">
    <source>
        <dbReference type="HAMAP-Rule" id="MF_02077"/>
    </source>
</evidence>